<dbReference type="GO" id="GO:0003700">
    <property type="term" value="F:DNA-binding transcription factor activity"/>
    <property type="evidence" value="ECO:0007669"/>
    <property type="project" value="InterPro"/>
</dbReference>
<dbReference type="CDD" id="cd07377">
    <property type="entry name" value="WHTH_GntR"/>
    <property type="match status" value="1"/>
</dbReference>
<dbReference type="SUPFAM" id="SSF46785">
    <property type="entry name" value="Winged helix' DNA-binding domain"/>
    <property type="match status" value="1"/>
</dbReference>
<dbReference type="Proteomes" id="UP000244892">
    <property type="component" value="Plasmid pTB101"/>
</dbReference>
<dbReference type="Gene3D" id="1.10.10.10">
    <property type="entry name" value="Winged helix-like DNA-binding domain superfamily/Winged helix DNA-binding domain"/>
    <property type="match status" value="1"/>
</dbReference>
<geneLocation type="plasmid" evidence="6">
    <name>ptb101</name>
</geneLocation>
<dbReference type="InterPro" id="IPR008920">
    <property type="entry name" value="TF_FadR/GntR_C"/>
</dbReference>
<dbReference type="Gene3D" id="1.20.120.530">
    <property type="entry name" value="GntR ligand-binding domain-like"/>
    <property type="match status" value="1"/>
</dbReference>
<dbReference type="PANTHER" id="PTHR43537">
    <property type="entry name" value="TRANSCRIPTIONAL REGULATOR, GNTR FAMILY"/>
    <property type="match status" value="1"/>
</dbReference>
<evidence type="ECO:0000256" key="3">
    <source>
        <dbReference type="ARBA" id="ARBA00023163"/>
    </source>
</evidence>
<dbReference type="Pfam" id="PF07729">
    <property type="entry name" value="FCD"/>
    <property type="match status" value="1"/>
</dbReference>
<dbReference type="AlphaFoldDB" id="A0A2U8FWZ9"/>
<dbReference type="SMART" id="SM00345">
    <property type="entry name" value="HTH_GNTR"/>
    <property type="match status" value="1"/>
</dbReference>
<dbReference type="KEGG" id="aon:DEH84_18570"/>
<dbReference type="InterPro" id="IPR000524">
    <property type="entry name" value="Tscrpt_reg_HTH_GntR"/>
</dbReference>
<dbReference type="OrthoDB" id="8680857at2"/>
<gene>
    <name evidence="5" type="ORF">DEH84_18570</name>
</gene>
<evidence type="ECO:0000313" key="5">
    <source>
        <dbReference type="EMBL" id="AWI55585.1"/>
    </source>
</evidence>
<dbReference type="GO" id="GO:0003677">
    <property type="term" value="F:DNA binding"/>
    <property type="evidence" value="ECO:0007669"/>
    <property type="project" value="UniProtKB-KW"/>
</dbReference>
<evidence type="ECO:0000259" key="4">
    <source>
        <dbReference type="PROSITE" id="PS50949"/>
    </source>
</evidence>
<name>A0A2U8FWZ9_9BURK</name>
<accession>A0A2U8FWZ9</accession>
<dbReference type="Pfam" id="PF00392">
    <property type="entry name" value="GntR"/>
    <property type="match status" value="1"/>
</dbReference>
<evidence type="ECO:0000313" key="6">
    <source>
        <dbReference type="Proteomes" id="UP000244892"/>
    </source>
</evidence>
<feature type="domain" description="HTH gntR-type" evidence="4">
    <location>
        <begin position="15"/>
        <end position="82"/>
    </location>
</feature>
<dbReference type="PRINTS" id="PR00035">
    <property type="entry name" value="HTHGNTR"/>
</dbReference>
<reference evidence="5 6" key="1">
    <citation type="submission" date="2018-05" db="EMBL/GenBank/DDBJ databases">
        <title>complete genome sequence of Aquabacterium olei NBRC 110486.</title>
        <authorList>
            <person name="Tang B."/>
            <person name="Chang J."/>
            <person name="Zhang L."/>
            <person name="Yang H."/>
        </authorList>
    </citation>
    <scope>NUCLEOTIDE SEQUENCE [LARGE SCALE GENOMIC DNA]</scope>
    <source>
        <strain evidence="5 6">NBRC 110486</strain>
        <plasmid evidence="6">Plasmid ptb101</plasmid>
    </source>
</reference>
<keyword evidence="1" id="KW-0805">Transcription regulation</keyword>
<dbReference type="EMBL" id="CP029211">
    <property type="protein sequence ID" value="AWI55585.1"/>
    <property type="molecule type" value="Genomic_DNA"/>
</dbReference>
<sequence>MPAQGSSLRIDRNQKTLRELTLEKMRNAIIGQYFQPGQRLVERTLCDELGVSRTIVREVLRHLETEGLVETPQGQGPMVATIDLETTRQIYEIRALLEGHAAASCARLADEQAIVRMAAALMLIEASFAQNDHVGVLAETTRFYEVMFSAGREAVAWSIVQSLNARINRLRAITITSRERSSSGPAEMKQVLEAIRQRQPEAAQRAAEAHVRQAAARALEALHQEQS</sequence>
<evidence type="ECO:0000256" key="2">
    <source>
        <dbReference type="ARBA" id="ARBA00023125"/>
    </source>
</evidence>
<keyword evidence="2" id="KW-0238">DNA-binding</keyword>
<evidence type="ECO:0000256" key="1">
    <source>
        <dbReference type="ARBA" id="ARBA00023015"/>
    </source>
</evidence>
<dbReference type="SUPFAM" id="SSF48008">
    <property type="entry name" value="GntR ligand-binding domain-like"/>
    <property type="match status" value="1"/>
</dbReference>
<keyword evidence="6" id="KW-1185">Reference proteome</keyword>
<organism evidence="5 6">
    <name type="scientific">Aquabacterium olei</name>
    <dbReference type="NCBI Taxonomy" id="1296669"/>
    <lineage>
        <taxon>Bacteria</taxon>
        <taxon>Pseudomonadati</taxon>
        <taxon>Pseudomonadota</taxon>
        <taxon>Betaproteobacteria</taxon>
        <taxon>Burkholderiales</taxon>
        <taxon>Aquabacterium</taxon>
    </lineage>
</organism>
<keyword evidence="5" id="KW-0614">Plasmid</keyword>
<dbReference type="PROSITE" id="PS50949">
    <property type="entry name" value="HTH_GNTR"/>
    <property type="match status" value="1"/>
</dbReference>
<proteinExistence type="predicted"/>
<dbReference type="InterPro" id="IPR036388">
    <property type="entry name" value="WH-like_DNA-bd_sf"/>
</dbReference>
<dbReference type="SMART" id="SM00895">
    <property type="entry name" value="FCD"/>
    <property type="match status" value="1"/>
</dbReference>
<dbReference type="InterPro" id="IPR036390">
    <property type="entry name" value="WH_DNA-bd_sf"/>
</dbReference>
<protein>
    <submittedName>
        <fullName evidence="5">GntR family transcriptional regulator</fullName>
    </submittedName>
</protein>
<dbReference type="InterPro" id="IPR011711">
    <property type="entry name" value="GntR_C"/>
</dbReference>
<keyword evidence="3" id="KW-0804">Transcription</keyword>
<dbReference type="PANTHER" id="PTHR43537:SF24">
    <property type="entry name" value="GLUCONATE OPERON TRANSCRIPTIONAL REPRESSOR"/>
    <property type="match status" value="1"/>
</dbReference>